<reference evidence="1 2" key="1">
    <citation type="journal article" date="2013" name="Antonie Van Leeuwenhoek">
        <title>Echinimonas agarilytica gen. nov., sp. nov., a new gammaproteobacterium isolated from the sea urchin Strongylocentrotus intermedius.</title>
        <authorList>
            <person name="Nedashkovskaya O.I."/>
            <person name="Stenkova A.M."/>
            <person name="Zhukova N.V."/>
            <person name="Van Trappen S."/>
            <person name="Lee J.S."/>
            <person name="Kim S.B."/>
        </authorList>
    </citation>
    <scope>NUCLEOTIDE SEQUENCE [LARGE SCALE GENOMIC DNA]</scope>
    <source>
        <strain evidence="1 2">KMM 6351</strain>
    </source>
</reference>
<dbReference type="GO" id="GO:0043683">
    <property type="term" value="P:type IV pilus assembly"/>
    <property type="evidence" value="ECO:0007669"/>
    <property type="project" value="InterPro"/>
</dbReference>
<dbReference type="InterPro" id="IPR032092">
    <property type="entry name" value="PilW"/>
</dbReference>
<name>A0AA41W8G8_9GAMM</name>
<dbReference type="InterPro" id="IPR012902">
    <property type="entry name" value="N_methyl_site"/>
</dbReference>
<dbReference type="Pfam" id="PF16074">
    <property type="entry name" value="PilW"/>
    <property type="match status" value="1"/>
</dbReference>
<organism evidence="1 2">
    <name type="scientific">Echinimonas agarilytica</name>
    <dbReference type="NCBI Taxonomy" id="1215918"/>
    <lineage>
        <taxon>Bacteria</taxon>
        <taxon>Pseudomonadati</taxon>
        <taxon>Pseudomonadota</taxon>
        <taxon>Gammaproteobacteria</taxon>
        <taxon>Alteromonadales</taxon>
        <taxon>Echinimonadaceae</taxon>
        <taxon>Echinimonas</taxon>
    </lineage>
</organism>
<dbReference type="EMBL" id="JAMQGP010000006">
    <property type="protein sequence ID" value="MCM2680608.1"/>
    <property type="molecule type" value="Genomic_DNA"/>
</dbReference>
<evidence type="ECO:0000313" key="2">
    <source>
        <dbReference type="Proteomes" id="UP001165393"/>
    </source>
</evidence>
<dbReference type="RefSeq" id="WP_251262077.1">
    <property type="nucleotide sequence ID" value="NZ_JAMQGP010000006.1"/>
</dbReference>
<evidence type="ECO:0000313" key="1">
    <source>
        <dbReference type="EMBL" id="MCM2680608.1"/>
    </source>
</evidence>
<dbReference type="AlphaFoldDB" id="A0AA41W8G8"/>
<proteinExistence type="predicted"/>
<gene>
    <name evidence="1" type="ORF">NAF29_13145</name>
</gene>
<dbReference type="PROSITE" id="PS00409">
    <property type="entry name" value="PROKAR_NTER_METHYL"/>
    <property type="match status" value="1"/>
</dbReference>
<protein>
    <submittedName>
        <fullName evidence="1">PilW family protein</fullName>
    </submittedName>
</protein>
<keyword evidence="2" id="KW-1185">Reference proteome</keyword>
<accession>A0AA41W8G8</accession>
<sequence>MNTQKGMTLVELLVSLVIGTALLAGSLTVLTSNNASLRLNEALSSVQENGRFALSKLTQDVRLAGSYNPQAPELDVNGIEVTTEQAEVVDTAVGFVGAFLSNAFLGSKEGASGASDTLVIGMQGGADCTRDSHGYGTVVVAGQTVAREFHVVNEYYLDANQLKCKGYDGRVLRGVKSSSGSSNAVTLVENVDDFQILYGVAEPDALGAFTGQPSYYATADRATVAVNAGARVVAVQLSLLLFSEDTISKNGANRKMKLLDNKASVPAEARVYRTFEQTVMLRNAWNAAVFGASS</sequence>
<comment type="caution">
    <text evidence="1">The sequence shown here is derived from an EMBL/GenBank/DDBJ whole genome shotgun (WGS) entry which is preliminary data.</text>
</comment>
<dbReference type="NCBIfam" id="TIGR02532">
    <property type="entry name" value="IV_pilin_GFxxxE"/>
    <property type="match status" value="1"/>
</dbReference>
<dbReference type="Pfam" id="PF07963">
    <property type="entry name" value="N_methyl"/>
    <property type="match status" value="1"/>
</dbReference>
<dbReference type="Proteomes" id="UP001165393">
    <property type="component" value="Unassembled WGS sequence"/>
</dbReference>